<evidence type="ECO:0000256" key="4">
    <source>
        <dbReference type="ARBA" id="ARBA00023088"/>
    </source>
</evidence>
<keyword evidence="2" id="KW-0964">Secreted</keyword>
<dbReference type="InterPro" id="IPR019931">
    <property type="entry name" value="LPXTG_anchor"/>
</dbReference>
<dbReference type="OrthoDB" id="292013at2"/>
<dbReference type="STRING" id="52770.BSZ40_09000"/>
<keyword evidence="6" id="KW-0472">Membrane</keyword>
<protein>
    <submittedName>
        <fullName evidence="9">Endonuclease</fullName>
    </submittedName>
</protein>
<dbReference type="Proteomes" id="UP000185612">
    <property type="component" value="Unassembled WGS sequence"/>
</dbReference>
<dbReference type="Gene3D" id="3.60.10.10">
    <property type="entry name" value="Endonuclease/exonuclease/phosphatase"/>
    <property type="match status" value="1"/>
</dbReference>
<dbReference type="InParanoid" id="A0A1Q5PUS5"/>
<dbReference type="RefSeq" id="WP_073825461.1">
    <property type="nucleotide sequence ID" value="NZ_MQVS01000009.1"/>
</dbReference>
<evidence type="ECO:0000256" key="7">
    <source>
        <dbReference type="SAM" id="SignalP"/>
    </source>
</evidence>
<feature type="region of interest" description="Disordered" evidence="5">
    <location>
        <begin position="312"/>
        <end position="337"/>
    </location>
</feature>
<proteinExistence type="predicted"/>
<name>A0A1Q5PUS5_9ACTO</name>
<keyword evidence="3 7" id="KW-0732">Signal</keyword>
<keyword evidence="9" id="KW-0378">Hydrolase</keyword>
<feature type="signal peptide" evidence="7">
    <location>
        <begin position="1"/>
        <end position="26"/>
    </location>
</feature>
<feature type="compositionally biased region" description="Low complexity" evidence="5">
    <location>
        <begin position="462"/>
        <end position="486"/>
    </location>
</feature>
<comment type="caution">
    <text evidence="9">The sequence shown here is derived from an EMBL/GenBank/DDBJ whole genome shotgun (WGS) entry which is preliminary data.</text>
</comment>
<dbReference type="NCBIfam" id="TIGR01167">
    <property type="entry name" value="LPXTG_anchor"/>
    <property type="match status" value="1"/>
</dbReference>
<evidence type="ECO:0000259" key="8">
    <source>
        <dbReference type="PROSITE" id="PS50847"/>
    </source>
</evidence>
<keyword evidence="4" id="KW-0572">Peptidoglycan-anchor</keyword>
<evidence type="ECO:0000256" key="6">
    <source>
        <dbReference type="SAM" id="Phobius"/>
    </source>
</evidence>
<dbReference type="Pfam" id="PF03372">
    <property type="entry name" value="Exo_endo_phos"/>
    <property type="match status" value="1"/>
</dbReference>
<reference evidence="10" key="1">
    <citation type="submission" date="2016-12" db="EMBL/GenBank/DDBJ databases">
        <authorList>
            <person name="Meng X."/>
        </authorList>
    </citation>
    <scope>NUCLEOTIDE SEQUENCE [LARGE SCALE GENOMIC DNA]</scope>
    <source>
        <strain evidence="10">DSM 20732</strain>
    </source>
</reference>
<keyword evidence="9" id="KW-0540">Nuclease</keyword>
<keyword evidence="1" id="KW-0134">Cell wall</keyword>
<feature type="chain" id="PRO_5012389067" evidence="7">
    <location>
        <begin position="27"/>
        <end position="519"/>
    </location>
</feature>
<keyword evidence="9" id="KW-0255">Endonuclease</keyword>
<evidence type="ECO:0000256" key="3">
    <source>
        <dbReference type="ARBA" id="ARBA00022729"/>
    </source>
</evidence>
<feature type="region of interest" description="Disordered" evidence="5">
    <location>
        <begin position="413"/>
        <end position="486"/>
    </location>
</feature>
<keyword evidence="10" id="KW-1185">Reference proteome</keyword>
<dbReference type="GO" id="GO:0004519">
    <property type="term" value="F:endonuclease activity"/>
    <property type="evidence" value="ECO:0007669"/>
    <property type="project" value="UniProtKB-KW"/>
</dbReference>
<evidence type="ECO:0000313" key="9">
    <source>
        <dbReference type="EMBL" id="OKL51209.1"/>
    </source>
</evidence>
<dbReference type="AlphaFoldDB" id="A0A1Q5PUS5"/>
<evidence type="ECO:0000256" key="1">
    <source>
        <dbReference type="ARBA" id="ARBA00022512"/>
    </source>
</evidence>
<dbReference type="SUPFAM" id="SSF56219">
    <property type="entry name" value="DNase I-like"/>
    <property type="match status" value="1"/>
</dbReference>
<accession>A0A1Q5PUS5</accession>
<feature type="compositionally biased region" description="Low complexity" evidence="5">
    <location>
        <begin position="426"/>
        <end position="454"/>
    </location>
</feature>
<dbReference type="InterPro" id="IPR005135">
    <property type="entry name" value="Endo/exonuclease/phosphatase"/>
</dbReference>
<keyword evidence="6" id="KW-1133">Transmembrane helix</keyword>
<feature type="domain" description="Gram-positive cocci surface proteins LPxTG" evidence="8">
    <location>
        <begin position="488"/>
        <end position="519"/>
    </location>
</feature>
<evidence type="ECO:0000313" key="10">
    <source>
        <dbReference type="Proteomes" id="UP000185612"/>
    </source>
</evidence>
<evidence type="ECO:0000256" key="2">
    <source>
        <dbReference type="ARBA" id="ARBA00022525"/>
    </source>
</evidence>
<feature type="transmembrane region" description="Helical" evidence="6">
    <location>
        <begin position="495"/>
        <end position="514"/>
    </location>
</feature>
<gene>
    <name evidence="9" type="ORF">BSZ40_09000</name>
</gene>
<keyword evidence="6" id="KW-0812">Transmembrane</keyword>
<evidence type="ECO:0000256" key="5">
    <source>
        <dbReference type="SAM" id="MobiDB-lite"/>
    </source>
</evidence>
<dbReference type="InterPro" id="IPR036691">
    <property type="entry name" value="Endo/exonu/phosph_ase_sf"/>
</dbReference>
<dbReference type="EMBL" id="MQVS01000009">
    <property type="protein sequence ID" value="OKL51209.1"/>
    <property type="molecule type" value="Genomic_DNA"/>
</dbReference>
<dbReference type="PROSITE" id="PS50847">
    <property type="entry name" value="GRAM_POS_ANCHORING"/>
    <property type="match status" value="1"/>
</dbReference>
<organism evidence="9 10">
    <name type="scientific">Buchananella hordeovulneris</name>
    <dbReference type="NCBI Taxonomy" id="52770"/>
    <lineage>
        <taxon>Bacteria</taxon>
        <taxon>Bacillati</taxon>
        <taxon>Actinomycetota</taxon>
        <taxon>Actinomycetes</taxon>
        <taxon>Actinomycetales</taxon>
        <taxon>Actinomycetaceae</taxon>
        <taxon>Buchananella</taxon>
    </lineage>
</organism>
<sequence>MQFRKLTVSAALAAGLTLAAVVPATADEPAPGPTTDTLTVATFNASLNRGRAGELLEHLATGDNQQARNAAETIQRINPDIILVNEFDYDADHRAADLFRKNYLEVSQNGAAPVEYPYVWTGPVNTGVPSGFDLNNDGEIKPGDDAWGFGLFPGQYGFVVYSKYPIQADQVRTFQNFRWQDMPGALLPQQADGSPWYAPEEIAKFPLSSKTHADIPVDINGTIVHVLAAHPTPPAFDGPEIRNQKRNHDEIRLWADYISGAGTYLYDDNGNTGTLPSDANFVILGDYNADPVDGSSYNSAILQLLHNPRVLDPKPSSAGGAQESALQGGVNPDHKADPKYDTADFGDARTGNLRVDYVLPNQGAVVEDAQVFWPTRDDELFRLTGLDKDPNTGERIPFPTSDHRAVWIKVKFPAQASPTPSPTPSPTATATASPAPAPSTAPSSPQAPAPTASVPAPPAGPAPSASPTRSVSPAPAASPSGQAAPGSLARTGVNALGLTAVAAVLLAGGALLLVRRRRS</sequence>